<dbReference type="Pfam" id="PF01547">
    <property type="entry name" value="SBP_bac_1"/>
    <property type="match status" value="1"/>
</dbReference>
<accession>A0A916YR76</accession>
<dbReference type="SUPFAM" id="SSF53850">
    <property type="entry name" value="Periplasmic binding protein-like II"/>
    <property type="match status" value="1"/>
</dbReference>
<dbReference type="Proteomes" id="UP000612456">
    <property type="component" value="Unassembled WGS sequence"/>
</dbReference>
<gene>
    <name evidence="3" type="ORF">GCM10010911_13600</name>
</gene>
<dbReference type="Gene3D" id="3.40.190.10">
    <property type="entry name" value="Periplasmic binding protein-like II"/>
    <property type="match status" value="2"/>
</dbReference>
<dbReference type="PANTHER" id="PTHR43649">
    <property type="entry name" value="ARABINOSE-BINDING PROTEIN-RELATED"/>
    <property type="match status" value="1"/>
</dbReference>
<sequence>MEMRRKRSAILLFTSMALLIILAACSGGGGGGNDGTSGSSGDSKTTGNKEGNAAGSEPSKEAGAAKTLSMMWWGTDARHEATKKALDLYTQQHANVKFKPEFMAWDAYWQKLPTLAASKSITDVLQMDAAYIQEYVSRGQLEDLSDIDLSGIVDANVVENLKIGGKLYGIPLSQNAQGIAFNKPELEQYGISLPQKNWTYDEFFQWAKDARSKLPEGKYPIGDTTTWDGFNYYQTSMGKDPIMSDGGKKFTLDKELFMTFYKIYEDFRKTKVVPPAEKAAAFLENDPQADPMASGVVMTRGATTGSVSALEQLIPGKVGVVNMPTGPSGGGWAQSTIFLSVSANSKNKEEAKNFVQWFITDKEAGKALGLTRGIPINPEIYKELEPTLEQKDKLGKEIYDLSVEKALPFYAPAAGFSEWVDTYKKELEAVTFGQQSIEDAYNKIDKMGKELAAKAGA</sequence>
<feature type="compositionally biased region" description="Low complexity" evidence="1">
    <location>
        <begin position="36"/>
        <end position="49"/>
    </location>
</feature>
<reference evidence="3" key="2">
    <citation type="submission" date="2020-09" db="EMBL/GenBank/DDBJ databases">
        <authorList>
            <person name="Sun Q."/>
            <person name="Zhou Y."/>
        </authorList>
    </citation>
    <scope>NUCLEOTIDE SEQUENCE</scope>
    <source>
        <strain evidence="3">CGMCC 1.15178</strain>
    </source>
</reference>
<dbReference type="InterPro" id="IPR006059">
    <property type="entry name" value="SBP"/>
</dbReference>
<keyword evidence="2" id="KW-0732">Signal</keyword>
<keyword evidence="4" id="KW-1185">Reference proteome</keyword>
<evidence type="ECO:0000313" key="3">
    <source>
        <dbReference type="EMBL" id="GGD57108.1"/>
    </source>
</evidence>
<evidence type="ECO:0000313" key="4">
    <source>
        <dbReference type="Proteomes" id="UP000612456"/>
    </source>
</evidence>
<evidence type="ECO:0000256" key="2">
    <source>
        <dbReference type="SAM" id="SignalP"/>
    </source>
</evidence>
<comment type="caution">
    <text evidence="3">The sequence shown here is derived from an EMBL/GenBank/DDBJ whole genome shotgun (WGS) entry which is preliminary data.</text>
</comment>
<dbReference type="PANTHER" id="PTHR43649:SF11">
    <property type="entry name" value="ABC TRANSPORTER SUBSTRATE-BINDING PROTEIN YESO-RELATED"/>
    <property type="match status" value="1"/>
</dbReference>
<feature type="signal peptide" evidence="2">
    <location>
        <begin position="1"/>
        <end position="26"/>
    </location>
</feature>
<feature type="region of interest" description="Disordered" evidence="1">
    <location>
        <begin position="31"/>
        <end position="63"/>
    </location>
</feature>
<dbReference type="EMBL" id="BMHP01000001">
    <property type="protein sequence ID" value="GGD57108.1"/>
    <property type="molecule type" value="Genomic_DNA"/>
</dbReference>
<dbReference type="AlphaFoldDB" id="A0A916YR76"/>
<evidence type="ECO:0000256" key="1">
    <source>
        <dbReference type="SAM" id="MobiDB-lite"/>
    </source>
</evidence>
<dbReference type="InterPro" id="IPR050490">
    <property type="entry name" value="Bact_solute-bd_prot1"/>
</dbReference>
<reference evidence="3" key="1">
    <citation type="journal article" date="2014" name="Int. J. Syst. Evol. Microbiol.">
        <title>Complete genome sequence of Corynebacterium casei LMG S-19264T (=DSM 44701T), isolated from a smear-ripened cheese.</title>
        <authorList>
            <consortium name="US DOE Joint Genome Institute (JGI-PGF)"/>
            <person name="Walter F."/>
            <person name="Albersmeier A."/>
            <person name="Kalinowski J."/>
            <person name="Ruckert C."/>
        </authorList>
    </citation>
    <scope>NUCLEOTIDE SEQUENCE</scope>
    <source>
        <strain evidence="3">CGMCC 1.15178</strain>
    </source>
</reference>
<protein>
    <submittedName>
        <fullName evidence="3">Sugar ABC transporter substrate-binding protein</fullName>
    </submittedName>
</protein>
<name>A0A916YR76_9BACL</name>
<proteinExistence type="predicted"/>
<dbReference type="PROSITE" id="PS51257">
    <property type="entry name" value="PROKAR_LIPOPROTEIN"/>
    <property type="match status" value="1"/>
</dbReference>
<organism evidence="3 4">
    <name type="scientific">Paenibacillus nasutitermitis</name>
    <dbReference type="NCBI Taxonomy" id="1652958"/>
    <lineage>
        <taxon>Bacteria</taxon>
        <taxon>Bacillati</taxon>
        <taxon>Bacillota</taxon>
        <taxon>Bacilli</taxon>
        <taxon>Bacillales</taxon>
        <taxon>Paenibacillaceae</taxon>
        <taxon>Paenibacillus</taxon>
    </lineage>
</organism>
<feature type="chain" id="PRO_5038624422" evidence="2">
    <location>
        <begin position="27"/>
        <end position="457"/>
    </location>
</feature>